<proteinExistence type="predicted"/>
<dbReference type="EMBL" id="JAHYIQ010000001">
    <property type="protein sequence ID" value="KAK1135659.1"/>
    <property type="molecule type" value="Genomic_DNA"/>
</dbReference>
<protein>
    <submittedName>
        <fullName evidence="1">Uncharacterized protein</fullName>
    </submittedName>
</protein>
<evidence type="ECO:0000313" key="1">
    <source>
        <dbReference type="EMBL" id="KAK1135659.1"/>
    </source>
</evidence>
<name>A0AA40GDC7_9HYME</name>
<dbReference type="Proteomes" id="UP001177670">
    <property type="component" value="Unassembled WGS sequence"/>
</dbReference>
<reference evidence="1" key="1">
    <citation type="submission" date="2021-10" db="EMBL/GenBank/DDBJ databases">
        <title>Melipona bicolor Genome sequencing and assembly.</title>
        <authorList>
            <person name="Araujo N.S."/>
            <person name="Arias M.C."/>
        </authorList>
    </citation>
    <scope>NUCLEOTIDE SEQUENCE</scope>
    <source>
        <strain evidence="1">USP_2M_L1-L4_2017</strain>
        <tissue evidence="1">Whole body</tissue>
    </source>
</reference>
<evidence type="ECO:0000313" key="2">
    <source>
        <dbReference type="Proteomes" id="UP001177670"/>
    </source>
</evidence>
<keyword evidence="2" id="KW-1185">Reference proteome</keyword>
<gene>
    <name evidence="1" type="ORF">K0M31_000246</name>
</gene>
<dbReference type="AlphaFoldDB" id="A0AA40GDC7"/>
<accession>A0AA40GDC7</accession>
<organism evidence="1 2">
    <name type="scientific">Melipona bicolor</name>
    <dbReference type="NCBI Taxonomy" id="60889"/>
    <lineage>
        <taxon>Eukaryota</taxon>
        <taxon>Metazoa</taxon>
        <taxon>Ecdysozoa</taxon>
        <taxon>Arthropoda</taxon>
        <taxon>Hexapoda</taxon>
        <taxon>Insecta</taxon>
        <taxon>Pterygota</taxon>
        <taxon>Neoptera</taxon>
        <taxon>Endopterygota</taxon>
        <taxon>Hymenoptera</taxon>
        <taxon>Apocrita</taxon>
        <taxon>Aculeata</taxon>
        <taxon>Apoidea</taxon>
        <taxon>Anthophila</taxon>
        <taxon>Apidae</taxon>
        <taxon>Melipona</taxon>
    </lineage>
</organism>
<sequence>MVIRGEGRKRNGEGVRFVLVLLVDRQVANVKGAKERRDGRIWTLKSIAGREFMRMRYYSEALAEKYLHICVGIQRVYWP</sequence>
<comment type="caution">
    <text evidence="1">The sequence shown here is derived from an EMBL/GenBank/DDBJ whole genome shotgun (WGS) entry which is preliminary data.</text>
</comment>